<dbReference type="Gramene" id="Kaladp0001s0259.1.v1.1">
    <property type="protein sequence ID" value="Kaladp0001s0259.1.v1.1"/>
    <property type="gene ID" value="Kaladp0001s0259.v1.1"/>
</dbReference>
<sequence length="316" mass="34908">MEDQSFINQWMTNSHEDLSAVMLPMAAATFSDSDLQHSMLYDYQQPPTKLLETTSWGSSAPDLQTRNYHPATDVSAAAAASFLYPANPPQFPIGTQITDHHHQGEKGKVSITSDAATTRISSGAQDHIIAERKRREKLSQHIISLSASLPGLKKKDKASVLAGAIKYLKQLQERVKILEEQTKLNKTAQSVVVLGKAGLVVDDDSHKPLSGEMFMKGTSTEEQLPEIEARVCERNVLIRIHCDRKKCVLEKTLSEMVKLRLTLVSSSVITFGCSALDITITAQVDFRFRSKARSTLINPAYLRICCTHIVESQASG</sequence>
<dbReference type="GO" id="GO:0005634">
    <property type="term" value="C:nucleus"/>
    <property type="evidence" value="ECO:0007669"/>
    <property type="project" value="UniProtKB-SubCell"/>
</dbReference>
<dbReference type="PANTHER" id="PTHR45959:SF2">
    <property type="entry name" value="BHLH TRANSCRIPTION FACTOR"/>
    <property type="match status" value="1"/>
</dbReference>
<dbReference type="SUPFAM" id="SSF47459">
    <property type="entry name" value="HLH, helix-loop-helix DNA-binding domain"/>
    <property type="match status" value="1"/>
</dbReference>
<evidence type="ECO:0000256" key="4">
    <source>
        <dbReference type="ARBA" id="ARBA00023242"/>
    </source>
</evidence>
<dbReference type="OMA" id="CTHIVES"/>
<dbReference type="InterPro" id="IPR036638">
    <property type="entry name" value="HLH_DNA-bd_sf"/>
</dbReference>
<name>A0A7N0R8U3_KALFE</name>
<evidence type="ECO:0000313" key="7">
    <source>
        <dbReference type="EnsemblPlants" id="Kaladp0001s0259.1.v1.1"/>
    </source>
</evidence>
<evidence type="ECO:0000259" key="6">
    <source>
        <dbReference type="PROSITE" id="PS50888"/>
    </source>
</evidence>
<evidence type="ECO:0000256" key="1">
    <source>
        <dbReference type="ARBA" id="ARBA00004123"/>
    </source>
</evidence>
<feature type="coiled-coil region" evidence="5">
    <location>
        <begin position="161"/>
        <end position="188"/>
    </location>
</feature>
<dbReference type="InterPro" id="IPR011598">
    <property type="entry name" value="bHLH_dom"/>
</dbReference>
<dbReference type="PANTHER" id="PTHR45959">
    <property type="entry name" value="BHLH TRANSCRIPTION FACTOR"/>
    <property type="match status" value="1"/>
</dbReference>
<evidence type="ECO:0000256" key="2">
    <source>
        <dbReference type="ARBA" id="ARBA00023015"/>
    </source>
</evidence>
<evidence type="ECO:0000256" key="5">
    <source>
        <dbReference type="SAM" id="Coils"/>
    </source>
</evidence>
<dbReference type="InterPro" id="IPR052610">
    <property type="entry name" value="bHLH_transcription_regulator"/>
</dbReference>
<keyword evidence="2" id="KW-0805">Transcription regulation</keyword>
<dbReference type="PROSITE" id="PS50888">
    <property type="entry name" value="BHLH"/>
    <property type="match status" value="1"/>
</dbReference>
<dbReference type="Pfam" id="PF00010">
    <property type="entry name" value="HLH"/>
    <property type="match status" value="1"/>
</dbReference>
<dbReference type="AlphaFoldDB" id="A0A7N0R8U3"/>
<keyword evidence="4" id="KW-0539">Nucleus</keyword>
<organism evidence="7 8">
    <name type="scientific">Kalanchoe fedtschenkoi</name>
    <name type="common">Lavender scallops</name>
    <name type="synonym">South American air plant</name>
    <dbReference type="NCBI Taxonomy" id="63787"/>
    <lineage>
        <taxon>Eukaryota</taxon>
        <taxon>Viridiplantae</taxon>
        <taxon>Streptophyta</taxon>
        <taxon>Embryophyta</taxon>
        <taxon>Tracheophyta</taxon>
        <taxon>Spermatophyta</taxon>
        <taxon>Magnoliopsida</taxon>
        <taxon>eudicotyledons</taxon>
        <taxon>Gunneridae</taxon>
        <taxon>Pentapetalae</taxon>
        <taxon>Saxifragales</taxon>
        <taxon>Crassulaceae</taxon>
        <taxon>Kalanchoe</taxon>
    </lineage>
</organism>
<dbReference type="Gene3D" id="4.10.280.10">
    <property type="entry name" value="Helix-loop-helix DNA-binding domain"/>
    <property type="match status" value="1"/>
</dbReference>
<evidence type="ECO:0000256" key="3">
    <source>
        <dbReference type="ARBA" id="ARBA00023163"/>
    </source>
</evidence>
<evidence type="ECO:0000313" key="8">
    <source>
        <dbReference type="Proteomes" id="UP000594263"/>
    </source>
</evidence>
<dbReference type="SMART" id="SM00353">
    <property type="entry name" value="HLH"/>
    <property type="match status" value="1"/>
</dbReference>
<dbReference type="GO" id="GO:0046983">
    <property type="term" value="F:protein dimerization activity"/>
    <property type="evidence" value="ECO:0007669"/>
    <property type="project" value="InterPro"/>
</dbReference>
<keyword evidence="5" id="KW-0175">Coiled coil</keyword>
<keyword evidence="8" id="KW-1185">Reference proteome</keyword>
<proteinExistence type="predicted"/>
<dbReference type="Proteomes" id="UP000594263">
    <property type="component" value="Unplaced"/>
</dbReference>
<keyword evidence="3" id="KW-0804">Transcription</keyword>
<feature type="domain" description="BHLH" evidence="6">
    <location>
        <begin position="122"/>
        <end position="171"/>
    </location>
</feature>
<reference evidence="7" key="1">
    <citation type="submission" date="2021-01" db="UniProtKB">
        <authorList>
            <consortium name="EnsemblPlants"/>
        </authorList>
    </citation>
    <scope>IDENTIFICATION</scope>
</reference>
<comment type="subcellular location">
    <subcellularLocation>
        <location evidence="1">Nucleus</location>
    </subcellularLocation>
</comment>
<dbReference type="EnsemblPlants" id="Kaladp0001s0259.1.v1.1">
    <property type="protein sequence ID" value="Kaladp0001s0259.1.v1.1"/>
    <property type="gene ID" value="Kaladp0001s0259.v1.1"/>
</dbReference>
<accession>A0A7N0R8U3</accession>
<protein>
    <recommendedName>
        <fullName evidence="6">BHLH domain-containing protein</fullName>
    </recommendedName>
</protein>